<dbReference type="STRING" id="1354304.XPG1_2729"/>
<dbReference type="InterPro" id="IPR003265">
    <property type="entry name" value="HhH-GPD_domain"/>
</dbReference>
<dbReference type="InterPro" id="IPR051912">
    <property type="entry name" value="Alkylbase_DNA_Glycosylase/TA"/>
</dbReference>
<evidence type="ECO:0000256" key="1">
    <source>
        <dbReference type="ARBA" id="ARBA00000086"/>
    </source>
</evidence>
<dbReference type="GO" id="GO:0005737">
    <property type="term" value="C:cytoplasm"/>
    <property type="evidence" value="ECO:0007669"/>
    <property type="project" value="TreeGrafter"/>
</dbReference>
<keyword evidence="7" id="KW-0489">Methyltransferase</keyword>
<dbReference type="EC" id="3.2.2.21" evidence="2"/>
<comment type="catalytic activity">
    <reaction evidence="1">
        <text>Hydrolysis of alkylated DNA, releasing 3-methyladenine, 3-methylguanine, 7-methylguanine and 7-methyladenine.</text>
        <dbReference type="EC" id="3.2.2.21"/>
    </reaction>
</comment>
<evidence type="ECO:0000256" key="3">
    <source>
        <dbReference type="ARBA" id="ARBA00022763"/>
    </source>
</evidence>
<evidence type="ECO:0000256" key="2">
    <source>
        <dbReference type="ARBA" id="ARBA00012000"/>
    </source>
</evidence>
<sequence>MNGNFFIWVKTTKMTSIKTNMQNCNVKKNITYPLSDAYDWEHFLSFQQKRLVEGMEWIRDKTYGRTFNSLNYRGYFEICPTKKGMSLSIQVNNPRFFEQVYQRIIKMFDLNVNLTYVEDFLSRQYPEIGISKGLRIPGVFSEFEAGLRAICGQQITVSAATKLFNQLVHRFGYMDNDGLVYMPLPIDMINSDLTVLKTVNSKKQTILALARWFMENDPESPDYDINNILSIKGVGPWTLNYIKLRANKDPDIWMGADLGIKKAIKKYDNFDHKNSCPWRSYLSIQLWNLI</sequence>
<keyword evidence="4" id="KW-0234">DNA repair</keyword>
<keyword evidence="7" id="KW-0808">Transferase</keyword>
<dbReference type="GO" id="GO:0008168">
    <property type="term" value="F:methyltransferase activity"/>
    <property type="evidence" value="ECO:0007669"/>
    <property type="project" value="UniProtKB-KW"/>
</dbReference>
<evidence type="ECO:0000313" key="8">
    <source>
        <dbReference type="Proteomes" id="UP000032735"/>
    </source>
</evidence>
<name>A0A068R644_9GAMM</name>
<dbReference type="SMART" id="SM01009">
    <property type="entry name" value="AlkA_N"/>
    <property type="match status" value="1"/>
</dbReference>
<gene>
    <name evidence="7" type="ORF">XPG1_2729</name>
</gene>
<dbReference type="SUPFAM" id="SSF48150">
    <property type="entry name" value="DNA-glycosylase"/>
    <property type="match status" value="1"/>
</dbReference>
<dbReference type="HOGENOM" id="CLU_000445_72_3_6"/>
<evidence type="ECO:0000259" key="6">
    <source>
        <dbReference type="SMART" id="SM01009"/>
    </source>
</evidence>
<dbReference type="GO" id="GO:0032131">
    <property type="term" value="F:alkylated DNA binding"/>
    <property type="evidence" value="ECO:0007669"/>
    <property type="project" value="TreeGrafter"/>
</dbReference>
<organism evidence="7 8">
    <name type="scientific">Xenorhabdus poinarii G6</name>
    <dbReference type="NCBI Taxonomy" id="1354304"/>
    <lineage>
        <taxon>Bacteria</taxon>
        <taxon>Pseudomonadati</taxon>
        <taxon>Pseudomonadota</taxon>
        <taxon>Gammaproteobacteria</taxon>
        <taxon>Enterobacterales</taxon>
        <taxon>Morganellaceae</taxon>
        <taxon>Xenorhabdus</taxon>
    </lineage>
</organism>
<dbReference type="SMART" id="SM00478">
    <property type="entry name" value="ENDO3c"/>
    <property type="match status" value="1"/>
</dbReference>
<dbReference type="GO" id="GO:0006285">
    <property type="term" value="P:base-excision repair, AP site formation"/>
    <property type="evidence" value="ECO:0007669"/>
    <property type="project" value="TreeGrafter"/>
</dbReference>
<dbReference type="Pfam" id="PF06029">
    <property type="entry name" value="AlkA_N"/>
    <property type="match status" value="1"/>
</dbReference>
<dbReference type="Proteomes" id="UP000032735">
    <property type="component" value="Chromosome"/>
</dbReference>
<dbReference type="GO" id="GO:0032993">
    <property type="term" value="C:protein-DNA complex"/>
    <property type="evidence" value="ECO:0007669"/>
    <property type="project" value="TreeGrafter"/>
</dbReference>
<dbReference type="Gene3D" id="1.10.340.30">
    <property type="entry name" value="Hypothetical protein, domain 2"/>
    <property type="match status" value="1"/>
</dbReference>
<protein>
    <recommendedName>
        <fullName evidence="2">DNA-3-methyladenine glycosylase II</fullName>
        <ecNumber evidence="2">3.2.2.21</ecNumber>
    </recommendedName>
</protein>
<feature type="domain" description="HhH-GPD" evidence="5">
    <location>
        <begin position="151"/>
        <end position="290"/>
    </location>
</feature>
<keyword evidence="8" id="KW-1185">Reference proteome</keyword>
<dbReference type="GO" id="GO:0008725">
    <property type="term" value="F:DNA-3-methyladenine glycosylase activity"/>
    <property type="evidence" value="ECO:0007669"/>
    <property type="project" value="TreeGrafter"/>
</dbReference>
<dbReference type="PANTHER" id="PTHR43003:SF13">
    <property type="entry name" value="DNA-3-METHYLADENINE GLYCOSYLASE 2"/>
    <property type="match status" value="1"/>
</dbReference>
<dbReference type="AlphaFoldDB" id="A0A068R644"/>
<feature type="domain" description="DNA-3-methyladenine glycosylase AlkA N-terminal" evidence="6">
    <location>
        <begin position="31"/>
        <end position="141"/>
    </location>
</feature>
<dbReference type="CDD" id="cd00056">
    <property type="entry name" value="ENDO3c"/>
    <property type="match status" value="1"/>
</dbReference>
<dbReference type="PANTHER" id="PTHR43003">
    <property type="entry name" value="DNA-3-METHYLADENINE GLYCOSYLASE"/>
    <property type="match status" value="1"/>
</dbReference>
<dbReference type="InterPro" id="IPR037046">
    <property type="entry name" value="AlkA_N_sf"/>
</dbReference>
<dbReference type="GO" id="GO:0032259">
    <property type="term" value="P:methylation"/>
    <property type="evidence" value="ECO:0007669"/>
    <property type="project" value="UniProtKB-KW"/>
</dbReference>
<evidence type="ECO:0000256" key="4">
    <source>
        <dbReference type="ARBA" id="ARBA00023204"/>
    </source>
</evidence>
<reference evidence="7 8" key="1">
    <citation type="submission" date="2013-07" db="EMBL/GenBank/DDBJ databases">
        <authorList>
            <person name="Genoscope - CEA"/>
        </authorList>
    </citation>
    <scope>NUCLEOTIDE SEQUENCE [LARGE SCALE GENOMIC DNA]</scope>
    <source>
        <strain evidence="7 8">G6</strain>
    </source>
</reference>
<evidence type="ECO:0000259" key="5">
    <source>
        <dbReference type="SMART" id="SM00478"/>
    </source>
</evidence>
<dbReference type="InterPro" id="IPR011257">
    <property type="entry name" value="DNA_glycosylase"/>
</dbReference>
<dbReference type="InterPro" id="IPR010316">
    <property type="entry name" value="AlkA_N"/>
</dbReference>
<accession>A0A068R644</accession>
<keyword evidence="3" id="KW-0227">DNA damage</keyword>
<dbReference type="GO" id="GO:0006307">
    <property type="term" value="P:DNA alkylation repair"/>
    <property type="evidence" value="ECO:0007669"/>
    <property type="project" value="TreeGrafter"/>
</dbReference>
<dbReference type="Gene3D" id="3.30.310.20">
    <property type="entry name" value="DNA-3-methyladenine glycosylase AlkA, N-terminal domain"/>
    <property type="match status" value="1"/>
</dbReference>
<dbReference type="KEGG" id="xpo:XPG1_2729"/>
<dbReference type="GO" id="GO:0043916">
    <property type="term" value="F:DNA-7-methylguanine glycosylase activity"/>
    <property type="evidence" value="ECO:0007669"/>
    <property type="project" value="TreeGrafter"/>
</dbReference>
<evidence type="ECO:0000313" key="7">
    <source>
        <dbReference type="EMBL" id="CDG22381.1"/>
    </source>
</evidence>
<dbReference type="Pfam" id="PF00730">
    <property type="entry name" value="HhH-GPD"/>
    <property type="match status" value="1"/>
</dbReference>
<dbReference type="SUPFAM" id="SSF55945">
    <property type="entry name" value="TATA-box binding protein-like"/>
    <property type="match status" value="1"/>
</dbReference>
<proteinExistence type="predicted"/>
<dbReference type="EMBL" id="FO704551">
    <property type="protein sequence ID" value="CDG22381.1"/>
    <property type="molecule type" value="Genomic_DNA"/>
</dbReference>